<name>A0ACC0UZQ3_9HYPO</name>
<evidence type="ECO:0000313" key="1">
    <source>
        <dbReference type="EMBL" id="KAI9899521.1"/>
    </source>
</evidence>
<reference evidence="1" key="1">
    <citation type="submission" date="2022-10" db="EMBL/GenBank/DDBJ databases">
        <title>Complete Genome of Trichothecium roseum strain YXFP-22015, a Plant Pathogen Isolated from Citrus.</title>
        <authorList>
            <person name="Wang Y."/>
            <person name="Zhu L."/>
        </authorList>
    </citation>
    <scope>NUCLEOTIDE SEQUENCE</scope>
    <source>
        <strain evidence="1">YXFP-22015</strain>
    </source>
</reference>
<organism evidence="1 2">
    <name type="scientific">Trichothecium roseum</name>
    <dbReference type="NCBI Taxonomy" id="47278"/>
    <lineage>
        <taxon>Eukaryota</taxon>
        <taxon>Fungi</taxon>
        <taxon>Dikarya</taxon>
        <taxon>Ascomycota</taxon>
        <taxon>Pezizomycotina</taxon>
        <taxon>Sordariomycetes</taxon>
        <taxon>Hypocreomycetidae</taxon>
        <taxon>Hypocreales</taxon>
        <taxon>Hypocreales incertae sedis</taxon>
        <taxon>Trichothecium</taxon>
    </lineage>
</organism>
<evidence type="ECO:0000313" key="2">
    <source>
        <dbReference type="Proteomes" id="UP001163324"/>
    </source>
</evidence>
<accession>A0ACC0UZQ3</accession>
<comment type="caution">
    <text evidence="1">The sequence shown here is derived from an EMBL/GenBank/DDBJ whole genome shotgun (WGS) entry which is preliminary data.</text>
</comment>
<proteinExistence type="predicted"/>
<keyword evidence="2" id="KW-1185">Reference proteome</keyword>
<dbReference type="Proteomes" id="UP001163324">
    <property type="component" value="Chromosome 5"/>
</dbReference>
<sequence length="187" mass="20874">MTEAPQTPALSPQFCFSPGALREFLRLSRASIDDTITQNLNALVTPASAGFDPTSTSQRTASASRQVDPGACQSFKDEVLFPAWEARKNALVYCGMVASSPDPDDPDASIIAAERQRDRERVVNERLDPYSSRFFPKEPRTEMLAALVRQQNSVETIVRSRTWDTVQQRCGGPQQDWDHALDAWRSK</sequence>
<dbReference type="EMBL" id="CM047944">
    <property type="protein sequence ID" value="KAI9899521.1"/>
    <property type="molecule type" value="Genomic_DNA"/>
</dbReference>
<gene>
    <name evidence="1" type="ORF">N3K66_005982</name>
</gene>
<protein>
    <submittedName>
        <fullName evidence="1">Uncharacterized protein</fullName>
    </submittedName>
</protein>